<dbReference type="Gene3D" id="1.20.1280.50">
    <property type="match status" value="1"/>
</dbReference>
<dbReference type="OrthoDB" id="10257471at2759"/>
<name>A0A9P0D8F9_9CUCU</name>
<dbReference type="InterPro" id="IPR036047">
    <property type="entry name" value="F-box-like_dom_sf"/>
</dbReference>
<dbReference type="SMART" id="SM00256">
    <property type="entry name" value="FBOX"/>
    <property type="match status" value="1"/>
</dbReference>
<evidence type="ECO:0000313" key="2">
    <source>
        <dbReference type="EMBL" id="CAH1112270.1"/>
    </source>
</evidence>
<dbReference type="PROSITE" id="PS50181">
    <property type="entry name" value="FBOX"/>
    <property type="match status" value="1"/>
</dbReference>
<sequence length="268" mass="31022">MSHPTKRLNEANVSADPILEYIIPVKRCRYYDYTKLLPDEILIYVFTYFDEKELYTILRRVCRRWYFLTASPTLWKKISAPEEVPLKILCSWLEQSPLLTELELTGRNDVNVIARKVSKFCKNLQSLKIVNSHGTKSSELLESRTLCRMLKNCKYLTNLYFSGVKILSCKFFQIMSRRKPLGAKKCSYFGPVSQKQMKALIESIVTSDNYDAAALVTSGNKKISIKEISSGGEEVPNIDSIWNDIMNHFDESFDEADEDYFPEENIDM</sequence>
<proteinExistence type="predicted"/>
<dbReference type="Pfam" id="PF12937">
    <property type="entry name" value="F-box-like"/>
    <property type="match status" value="1"/>
</dbReference>
<organism evidence="2 3">
    <name type="scientific">Psylliodes chrysocephalus</name>
    <dbReference type="NCBI Taxonomy" id="3402493"/>
    <lineage>
        <taxon>Eukaryota</taxon>
        <taxon>Metazoa</taxon>
        <taxon>Ecdysozoa</taxon>
        <taxon>Arthropoda</taxon>
        <taxon>Hexapoda</taxon>
        <taxon>Insecta</taxon>
        <taxon>Pterygota</taxon>
        <taxon>Neoptera</taxon>
        <taxon>Endopterygota</taxon>
        <taxon>Coleoptera</taxon>
        <taxon>Polyphaga</taxon>
        <taxon>Cucujiformia</taxon>
        <taxon>Chrysomeloidea</taxon>
        <taxon>Chrysomelidae</taxon>
        <taxon>Galerucinae</taxon>
        <taxon>Alticini</taxon>
        <taxon>Psylliodes</taxon>
    </lineage>
</organism>
<feature type="domain" description="F-box" evidence="1">
    <location>
        <begin position="31"/>
        <end position="78"/>
    </location>
</feature>
<dbReference type="Gene3D" id="3.80.10.10">
    <property type="entry name" value="Ribonuclease Inhibitor"/>
    <property type="match status" value="1"/>
</dbReference>
<reference evidence="2" key="1">
    <citation type="submission" date="2022-01" db="EMBL/GenBank/DDBJ databases">
        <authorList>
            <person name="King R."/>
        </authorList>
    </citation>
    <scope>NUCLEOTIDE SEQUENCE</scope>
</reference>
<dbReference type="SUPFAM" id="SSF52047">
    <property type="entry name" value="RNI-like"/>
    <property type="match status" value="1"/>
</dbReference>
<dbReference type="AlphaFoldDB" id="A0A9P0D8F9"/>
<evidence type="ECO:0000259" key="1">
    <source>
        <dbReference type="PROSITE" id="PS50181"/>
    </source>
</evidence>
<keyword evidence="3" id="KW-1185">Reference proteome</keyword>
<dbReference type="SUPFAM" id="SSF81383">
    <property type="entry name" value="F-box domain"/>
    <property type="match status" value="1"/>
</dbReference>
<accession>A0A9P0D8F9</accession>
<dbReference type="Proteomes" id="UP001153636">
    <property type="component" value="Chromosome 6"/>
</dbReference>
<dbReference type="InterPro" id="IPR032675">
    <property type="entry name" value="LRR_dom_sf"/>
</dbReference>
<dbReference type="InterPro" id="IPR001810">
    <property type="entry name" value="F-box_dom"/>
</dbReference>
<gene>
    <name evidence="2" type="ORF">PSYICH_LOCUS12710</name>
</gene>
<evidence type="ECO:0000313" key="3">
    <source>
        <dbReference type="Proteomes" id="UP001153636"/>
    </source>
</evidence>
<dbReference type="EMBL" id="OV651818">
    <property type="protein sequence ID" value="CAH1112270.1"/>
    <property type="molecule type" value="Genomic_DNA"/>
</dbReference>
<protein>
    <recommendedName>
        <fullName evidence="1">F-box domain-containing protein</fullName>
    </recommendedName>
</protein>